<gene>
    <name evidence="1" type="ORF">ROR02_27750</name>
</gene>
<dbReference type="AlphaFoldDB" id="A0A512HB18"/>
<dbReference type="EMBL" id="BJZO01000095">
    <property type="protein sequence ID" value="GEO82644.1"/>
    <property type="molecule type" value="Genomic_DNA"/>
</dbReference>
<evidence type="ECO:0000313" key="2">
    <source>
        <dbReference type="Proteomes" id="UP000321567"/>
    </source>
</evidence>
<dbReference type="Proteomes" id="UP000321567">
    <property type="component" value="Unassembled WGS sequence"/>
</dbReference>
<reference evidence="1 2" key="1">
    <citation type="submission" date="2019-07" db="EMBL/GenBank/DDBJ databases">
        <title>Whole genome shotgun sequence of Rhodospirillum oryzae NBRC 107573.</title>
        <authorList>
            <person name="Hosoyama A."/>
            <person name="Uohara A."/>
            <person name="Ohji S."/>
            <person name="Ichikawa N."/>
        </authorList>
    </citation>
    <scope>NUCLEOTIDE SEQUENCE [LARGE SCALE GENOMIC DNA]</scope>
    <source>
        <strain evidence="1 2">NBRC 107573</strain>
    </source>
</reference>
<keyword evidence="2" id="KW-1185">Reference proteome</keyword>
<name>A0A512HB18_9PROT</name>
<protein>
    <recommendedName>
        <fullName evidence="3">ATP-binding protein</fullName>
    </recommendedName>
</protein>
<dbReference type="InterPro" id="IPR036890">
    <property type="entry name" value="HATPase_C_sf"/>
</dbReference>
<dbReference type="Gene3D" id="3.30.565.10">
    <property type="entry name" value="Histidine kinase-like ATPase, C-terminal domain"/>
    <property type="match status" value="1"/>
</dbReference>
<dbReference type="InterPro" id="IPR058084">
    <property type="entry name" value="Slr1658-like"/>
</dbReference>
<proteinExistence type="predicted"/>
<dbReference type="Pfam" id="PF19788">
    <property type="entry name" value="DUF6272"/>
    <property type="match status" value="1"/>
</dbReference>
<accession>A0A512HB18</accession>
<comment type="caution">
    <text evidence="1">The sequence shown here is derived from an EMBL/GenBank/DDBJ whole genome shotgun (WGS) entry which is preliminary data.</text>
</comment>
<organism evidence="1 2">
    <name type="scientific">Pararhodospirillum oryzae</name>
    <dbReference type="NCBI Taxonomy" id="478448"/>
    <lineage>
        <taxon>Bacteria</taxon>
        <taxon>Pseudomonadati</taxon>
        <taxon>Pseudomonadota</taxon>
        <taxon>Alphaproteobacteria</taxon>
        <taxon>Rhodospirillales</taxon>
        <taxon>Rhodospirillaceae</taxon>
        <taxon>Pararhodospirillum</taxon>
    </lineage>
</organism>
<evidence type="ECO:0008006" key="3">
    <source>
        <dbReference type="Google" id="ProtNLM"/>
    </source>
</evidence>
<dbReference type="NCBIfam" id="NF047703">
    <property type="entry name" value="slr1658_superfam"/>
    <property type="match status" value="1"/>
</dbReference>
<evidence type="ECO:0000313" key="1">
    <source>
        <dbReference type="EMBL" id="GEO82644.1"/>
    </source>
</evidence>
<dbReference type="InterPro" id="IPR046239">
    <property type="entry name" value="DUF6272"/>
</dbReference>
<sequence>MSLMSERIGDVEEPAQGTVLESLVLSFSPSLVPLRQRWRNNGLSADFLGDYVTTFFPASDDDPTSGERAREARTAVSYIANELLENAMKYSVTTSAYPITIHLILEAQTITISASNPVTHAEAERVETLARHLDTTDPQEAYLAALEQSVLDEDTSGLGLVTILNDYGARIGWRFTPLDDELSQITLLVRLSV</sequence>